<gene>
    <name evidence="5 7" type="primary">gmd</name>
    <name evidence="7" type="ORF">SNF14_07040</name>
</gene>
<dbReference type="PANTHER" id="PTHR43715">
    <property type="entry name" value="GDP-MANNOSE 4,6-DEHYDRATASE"/>
    <property type="match status" value="1"/>
</dbReference>
<evidence type="ECO:0000313" key="8">
    <source>
        <dbReference type="Proteomes" id="UP001285855"/>
    </source>
</evidence>
<comment type="caution">
    <text evidence="5">Lacks conserved residue(s) required for the propagation of feature annotation.</text>
</comment>
<protein>
    <recommendedName>
        <fullName evidence="3 5">GDP-mannose 4,6-dehydratase</fullName>
        <ecNumber evidence="3 5">4.2.1.47</ecNumber>
    </recommendedName>
    <alternativeName>
        <fullName evidence="5">GDP-D-mannose dehydratase</fullName>
    </alternativeName>
</protein>
<dbReference type="SUPFAM" id="SSF51735">
    <property type="entry name" value="NAD(P)-binding Rossmann-fold domains"/>
    <property type="match status" value="1"/>
</dbReference>
<accession>A0ABU5ENJ0</accession>
<proteinExistence type="inferred from homology"/>
<evidence type="ECO:0000256" key="2">
    <source>
        <dbReference type="ARBA" id="ARBA00009263"/>
    </source>
</evidence>
<keyword evidence="8" id="KW-1185">Reference proteome</keyword>
<sequence length="376" mass="43263">MTNNKTQKVAFITGITGQDGAYLSEFLLKKGYVVHGLKRRSSLFNTDRIDHLYQDPHVDHQNFILHYGDMTDSTNLTRLIQKIQPDEIYNLAAMSHVRVSFEMPEYVADVDGIGTLRLLEAVRLLGLEHKTRIYQASTSELYGKVQEVPQTETTPFYPRSPYGVAKMYAYWITVNYREAYNMFACNGILFNHESPIRGETFVTRKITRAVARIALGLQDKFYLGNLDAQRDWGHAKDYVRMMWLILQAEQPEDWVIATGKKTTVRDLVKMAFAEVGISLRFEGEGLDEKAFVVSCTNRAYQLPVGKEVLSIDARYHRPTEVELLIGDASKAKEKLGWECHYQLSDLVKDMMQSDLKLMQKDQYLKDGGYQTMNYFE</sequence>
<dbReference type="InterPro" id="IPR016040">
    <property type="entry name" value="NAD(P)-bd_dom"/>
</dbReference>
<dbReference type="RefSeq" id="WP_320555463.1">
    <property type="nucleotide sequence ID" value="NZ_JAXDAE010000005.1"/>
</dbReference>
<keyword evidence="4 5" id="KW-0456">Lyase</keyword>
<dbReference type="EC" id="4.2.1.47" evidence="3 5"/>
<organism evidence="7 8">
    <name type="scientific">Winogradskyella aquimaris</name>
    <dbReference type="NCBI Taxonomy" id="864074"/>
    <lineage>
        <taxon>Bacteria</taxon>
        <taxon>Pseudomonadati</taxon>
        <taxon>Bacteroidota</taxon>
        <taxon>Flavobacteriia</taxon>
        <taxon>Flavobacteriales</taxon>
        <taxon>Flavobacteriaceae</taxon>
        <taxon>Winogradskyella</taxon>
    </lineage>
</organism>
<evidence type="ECO:0000256" key="1">
    <source>
        <dbReference type="ARBA" id="ARBA00001937"/>
    </source>
</evidence>
<dbReference type="HAMAP" id="MF_00955">
    <property type="entry name" value="GDP_Man_dehydratase"/>
    <property type="match status" value="1"/>
</dbReference>
<reference evidence="7 8" key="1">
    <citation type="submission" date="2023-11" db="EMBL/GenBank/DDBJ databases">
        <title>Winogradskyella pelagius sp. nov., isolated from coastal sediment.</title>
        <authorList>
            <person name="Li F."/>
        </authorList>
    </citation>
    <scope>NUCLEOTIDE SEQUENCE [LARGE SCALE GENOMIC DNA]</scope>
    <source>
        <strain evidence="7 8">KCTC 23502</strain>
    </source>
</reference>
<dbReference type="InterPro" id="IPR036291">
    <property type="entry name" value="NAD(P)-bd_dom_sf"/>
</dbReference>
<evidence type="ECO:0000256" key="5">
    <source>
        <dbReference type="HAMAP-Rule" id="MF_00955"/>
    </source>
</evidence>
<evidence type="ECO:0000256" key="3">
    <source>
        <dbReference type="ARBA" id="ARBA00011989"/>
    </source>
</evidence>
<dbReference type="Pfam" id="PF16363">
    <property type="entry name" value="GDP_Man_Dehyd"/>
    <property type="match status" value="1"/>
</dbReference>
<comment type="similarity">
    <text evidence="2 5">Belongs to the NAD(P)-dependent epimerase/dehydratase family. GDP-mannose 4,6-dehydratase subfamily.</text>
</comment>
<comment type="catalytic activity">
    <reaction evidence="5">
        <text>GDP-alpha-D-mannose = GDP-4-dehydro-alpha-D-rhamnose + H2O</text>
        <dbReference type="Rhea" id="RHEA:23820"/>
        <dbReference type="ChEBI" id="CHEBI:15377"/>
        <dbReference type="ChEBI" id="CHEBI:57527"/>
        <dbReference type="ChEBI" id="CHEBI:57964"/>
        <dbReference type="EC" id="4.2.1.47"/>
    </reaction>
</comment>
<dbReference type="GO" id="GO:0008446">
    <property type="term" value="F:GDP-mannose 4,6-dehydratase activity"/>
    <property type="evidence" value="ECO:0007669"/>
    <property type="project" value="UniProtKB-EC"/>
</dbReference>
<dbReference type="CDD" id="cd05260">
    <property type="entry name" value="GDP_MD_SDR_e"/>
    <property type="match status" value="1"/>
</dbReference>
<keyword evidence="5" id="KW-0521">NADP</keyword>
<name>A0ABU5ENJ0_9FLAO</name>
<dbReference type="Gene3D" id="3.90.25.10">
    <property type="entry name" value="UDP-galactose 4-epimerase, domain 1"/>
    <property type="match status" value="1"/>
</dbReference>
<dbReference type="InterPro" id="IPR006368">
    <property type="entry name" value="GDP_Man_deHydtase"/>
</dbReference>
<dbReference type="Gene3D" id="3.40.50.720">
    <property type="entry name" value="NAD(P)-binding Rossmann-like Domain"/>
    <property type="match status" value="1"/>
</dbReference>
<feature type="domain" description="NAD(P)-binding" evidence="6">
    <location>
        <begin position="11"/>
        <end position="350"/>
    </location>
</feature>
<evidence type="ECO:0000313" key="7">
    <source>
        <dbReference type="EMBL" id="MDY2587090.1"/>
    </source>
</evidence>
<evidence type="ECO:0000256" key="4">
    <source>
        <dbReference type="ARBA" id="ARBA00023239"/>
    </source>
</evidence>
<comment type="cofactor">
    <cofactor evidence="1 5">
        <name>NADP(+)</name>
        <dbReference type="ChEBI" id="CHEBI:58349"/>
    </cofactor>
</comment>
<comment type="caution">
    <text evidence="7">The sequence shown here is derived from an EMBL/GenBank/DDBJ whole genome shotgun (WGS) entry which is preliminary data.</text>
</comment>
<dbReference type="NCBIfam" id="TIGR01472">
    <property type="entry name" value="gmd"/>
    <property type="match status" value="1"/>
</dbReference>
<dbReference type="Proteomes" id="UP001285855">
    <property type="component" value="Unassembled WGS sequence"/>
</dbReference>
<evidence type="ECO:0000259" key="6">
    <source>
        <dbReference type="Pfam" id="PF16363"/>
    </source>
</evidence>
<dbReference type="PANTHER" id="PTHR43715:SF1">
    <property type="entry name" value="GDP-MANNOSE 4,6 DEHYDRATASE"/>
    <property type="match status" value="1"/>
</dbReference>
<comment type="function">
    <text evidence="5">Catalyzes the conversion of GDP-D-mannose to GDP-4-dehydro-6-deoxy-D-mannose.</text>
</comment>
<dbReference type="EMBL" id="JAXDAE010000005">
    <property type="protein sequence ID" value="MDY2587090.1"/>
    <property type="molecule type" value="Genomic_DNA"/>
</dbReference>